<accession>A0ACB7YN56</accession>
<gene>
    <name evidence="1" type="ORF">Vadar_012177</name>
</gene>
<organism evidence="1 2">
    <name type="scientific">Vaccinium darrowii</name>
    <dbReference type="NCBI Taxonomy" id="229202"/>
    <lineage>
        <taxon>Eukaryota</taxon>
        <taxon>Viridiplantae</taxon>
        <taxon>Streptophyta</taxon>
        <taxon>Embryophyta</taxon>
        <taxon>Tracheophyta</taxon>
        <taxon>Spermatophyta</taxon>
        <taxon>Magnoliopsida</taxon>
        <taxon>eudicotyledons</taxon>
        <taxon>Gunneridae</taxon>
        <taxon>Pentapetalae</taxon>
        <taxon>asterids</taxon>
        <taxon>Ericales</taxon>
        <taxon>Ericaceae</taxon>
        <taxon>Vaccinioideae</taxon>
        <taxon>Vaccinieae</taxon>
        <taxon>Vaccinium</taxon>
    </lineage>
</organism>
<keyword evidence="2" id="KW-1185">Reference proteome</keyword>
<name>A0ACB7YN56_9ERIC</name>
<protein>
    <submittedName>
        <fullName evidence="1">Uncharacterized protein</fullName>
    </submittedName>
</protein>
<comment type="caution">
    <text evidence="1">The sequence shown here is derived from an EMBL/GenBank/DDBJ whole genome shotgun (WGS) entry which is preliminary data.</text>
</comment>
<evidence type="ECO:0000313" key="1">
    <source>
        <dbReference type="EMBL" id="KAH7854295.1"/>
    </source>
</evidence>
<sequence length="182" mass="20044">MMSFTSSVLIIFYLCACSLHACNARLLGLIGNGGFGKQLYFPSKVVDHEVKGANMDSTKTGAAYSGDSIGNYNSHGGAMISTQKPKGMKYSTEEEEEEAIPGNKTGESSSHMKLLKATGVEDPRWQSSGRAILEHESHGREEEEEEEEEEVTYSSPTYYNNDSEDAQLIDYEPPHNKTPVHN</sequence>
<dbReference type="EMBL" id="CM037161">
    <property type="protein sequence ID" value="KAH7854295.1"/>
    <property type="molecule type" value="Genomic_DNA"/>
</dbReference>
<evidence type="ECO:0000313" key="2">
    <source>
        <dbReference type="Proteomes" id="UP000828048"/>
    </source>
</evidence>
<dbReference type="Proteomes" id="UP000828048">
    <property type="component" value="Chromosome 11"/>
</dbReference>
<proteinExistence type="predicted"/>
<reference evidence="1 2" key="1">
    <citation type="journal article" date="2021" name="Hortic Res">
        <title>High-quality reference genome and annotation aids understanding of berry development for evergreen blueberry (Vaccinium darrowii).</title>
        <authorList>
            <person name="Yu J."/>
            <person name="Hulse-Kemp A.M."/>
            <person name="Babiker E."/>
            <person name="Staton M."/>
        </authorList>
    </citation>
    <scope>NUCLEOTIDE SEQUENCE [LARGE SCALE GENOMIC DNA]</scope>
    <source>
        <strain evidence="2">cv. NJ 8807/NJ 8810</strain>
        <tissue evidence="1">Young leaf</tissue>
    </source>
</reference>